<evidence type="ECO:0000313" key="4">
    <source>
        <dbReference type="Proteomes" id="UP000683310"/>
    </source>
</evidence>
<evidence type="ECO:0000313" key="3">
    <source>
        <dbReference type="EMBL" id="QVI23211.1"/>
    </source>
</evidence>
<dbReference type="InterPro" id="IPR016119">
    <property type="entry name" value="Br/Cl_peroxidase_C"/>
</dbReference>
<dbReference type="InterPro" id="IPR036938">
    <property type="entry name" value="PAP2/HPO_sf"/>
</dbReference>
<dbReference type="Gene3D" id="1.10.606.10">
    <property type="entry name" value="Vanadium-containing Chloroperoxidase, domain 2"/>
    <property type="match status" value="2"/>
</dbReference>
<organism evidence="3 4">
    <name type="scientific">Nocardia tengchongensis</name>
    <dbReference type="NCBI Taxonomy" id="2055889"/>
    <lineage>
        <taxon>Bacteria</taxon>
        <taxon>Bacillati</taxon>
        <taxon>Actinomycetota</taxon>
        <taxon>Actinomycetes</taxon>
        <taxon>Mycobacteriales</taxon>
        <taxon>Nocardiaceae</taxon>
        <taxon>Nocardia</taxon>
    </lineage>
</organism>
<dbReference type="EMBL" id="CP074371">
    <property type="protein sequence ID" value="QVI23211.1"/>
    <property type="molecule type" value="Genomic_DNA"/>
</dbReference>
<dbReference type="PANTHER" id="PTHR34599">
    <property type="entry name" value="PEROXIDASE-RELATED"/>
    <property type="match status" value="1"/>
</dbReference>
<keyword evidence="4" id="KW-1185">Reference proteome</keyword>
<dbReference type="Proteomes" id="UP000683310">
    <property type="component" value="Chromosome"/>
</dbReference>
<accession>A0ABX8CTH7</accession>
<evidence type="ECO:0000256" key="1">
    <source>
        <dbReference type="SAM" id="MobiDB-lite"/>
    </source>
</evidence>
<protein>
    <recommendedName>
        <fullName evidence="2">Vanadium chloroperoxidase N-terminal domain-containing protein</fullName>
    </recommendedName>
</protein>
<dbReference type="SUPFAM" id="SSF48317">
    <property type="entry name" value="Acid phosphatase/Vanadium-dependent haloperoxidase"/>
    <property type="match status" value="1"/>
</dbReference>
<dbReference type="Gene3D" id="1.20.144.10">
    <property type="entry name" value="Phosphatidic acid phosphatase type 2/haloperoxidase"/>
    <property type="match status" value="1"/>
</dbReference>
<dbReference type="InterPro" id="IPR041067">
    <property type="entry name" value="VCPO_N"/>
</dbReference>
<feature type="region of interest" description="Disordered" evidence="1">
    <location>
        <begin position="142"/>
        <end position="164"/>
    </location>
</feature>
<feature type="domain" description="Vanadium chloroperoxidase N-terminal" evidence="2">
    <location>
        <begin position="3"/>
        <end position="91"/>
    </location>
</feature>
<dbReference type="PANTHER" id="PTHR34599:SF1">
    <property type="entry name" value="PHOSPHATIDIC ACID PHOSPHATASE TYPE 2_HALOPEROXIDASE DOMAIN-CONTAINING PROTEIN"/>
    <property type="match status" value="1"/>
</dbReference>
<proteinExistence type="predicted"/>
<dbReference type="Pfam" id="PF17897">
    <property type="entry name" value="VCPO_N"/>
    <property type="match status" value="1"/>
</dbReference>
<sequence length="300" mass="31222">MDQILYWNAVALESDRKAHTEIDPAEPGPRGPIGRSRALAIVHLAMHDAIFSIFGAPHGTWLTAPPVAATGALPDAAIAVAAHTTLSALYPAQTARLDKALRTAGLRGRGTGRGGNQGQAVAHAILKDRAGDPGCIAVTSRYIADPPPQAGDPRSSSRACDGSGRLGSPTLYNLITREFAVAQRNDVEQNARLFALVNTALADAAILCRDDPSHPSVHAAFGGAAFQTIRRYYDVAADGPDTLTDGLGFVSGELDGSATDGHGRADLSPHIGGVRLGRDVADDLWAAGLRQDQAAGPRLP</sequence>
<name>A0ABX8CTH7_9NOCA</name>
<reference evidence="3 4" key="1">
    <citation type="submission" date="2021-04" db="EMBL/GenBank/DDBJ databases">
        <title>Nocardia tengchongensis.</title>
        <authorList>
            <person name="Zhuang k."/>
            <person name="Ran Y."/>
            <person name="Li W."/>
        </authorList>
    </citation>
    <scope>NUCLEOTIDE SEQUENCE [LARGE SCALE GENOMIC DNA]</scope>
    <source>
        <strain evidence="3 4">CFH S0057</strain>
    </source>
</reference>
<gene>
    <name evidence="3" type="ORF">KHQ06_10050</name>
</gene>
<evidence type="ECO:0000259" key="2">
    <source>
        <dbReference type="Pfam" id="PF17897"/>
    </source>
</evidence>
<dbReference type="InterPro" id="IPR052559">
    <property type="entry name" value="V-haloperoxidase"/>
</dbReference>